<name>A0ABY1QKJ8_9BACT</name>
<feature type="compositionally biased region" description="Low complexity" evidence="1">
    <location>
        <begin position="118"/>
        <end position="138"/>
    </location>
</feature>
<protein>
    <submittedName>
        <fullName evidence="2">Uncharacterized protein</fullName>
    </submittedName>
</protein>
<gene>
    <name evidence="2" type="ORF">SAMN06265222_11798</name>
</gene>
<dbReference type="EMBL" id="FXUG01000017">
    <property type="protein sequence ID" value="SMP74290.1"/>
    <property type="molecule type" value="Genomic_DNA"/>
</dbReference>
<evidence type="ECO:0000313" key="2">
    <source>
        <dbReference type="EMBL" id="SMP74290.1"/>
    </source>
</evidence>
<feature type="region of interest" description="Disordered" evidence="1">
    <location>
        <begin position="118"/>
        <end position="140"/>
    </location>
</feature>
<reference evidence="2 3" key="1">
    <citation type="submission" date="2017-05" db="EMBL/GenBank/DDBJ databases">
        <authorList>
            <person name="Varghese N."/>
            <person name="Submissions S."/>
        </authorList>
    </citation>
    <scope>NUCLEOTIDE SEQUENCE [LARGE SCALE GENOMIC DNA]</scope>
    <source>
        <strain evidence="2 3">DSM 25457</strain>
    </source>
</reference>
<accession>A0ABY1QKJ8</accession>
<keyword evidence="3" id="KW-1185">Reference proteome</keyword>
<dbReference type="RefSeq" id="WP_283434873.1">
    <property type="nucleotide sequence ID" value="NZ_FXUG01000017.1"/>
</dbReference>
<evidence type="ECO:0000256" key="1">
    <source>
        <dbReference type="SAM" id="MobiDB-lite"/>
    </source>
</evidence>
<dbReference type="Proteomes" id="UP001158067">
    <property type="component" value="Unassembled WGS sequence"/>
</dbReference>
<evidence type="ECO:0000313" key="3">
    <source>
        <dbReference type="Proteomes" id="UP001158067"/>
    </source>
</evidence>
<comment type="caution">
    <text evidence="2">The sequence shown here is derived from an EMBL/GenBank/DDBJ whole genome shotgun (WGS) entry which is preliminary data.</text>
</comment>
<organism evidence="2 3">
    <name type="scientific">Neorhodopirellula lusitana</name>
    <dbReference type="NCBI Taxonomy" id="445327"/>
    <lineage>
        <taxon>Bacteria</taxon>
        <taxon>Pseudomonadati</taxon>
        <taxon>Planctomycetota</taxon>
        <taxon>Planctomycetia</taxon>
        <taxon>Pirellulales</taxon>
        <taxon>Pirellulaceae</taxon>
        <taxon>Neorhodopirellula</taxon>
    </lineage>
</organism>
<sequence length="261" mass="27878">MQRTVQRRSDSSAKAFPGETRPNLNLVGPAFLLGLILALATAPTTVNAQLIQTQVPAQNLGNSYYEGFALGWGIQGPGFFGNFNGIQAPPPFGAFDPNAGATTGVGFRRGGWSGNLGLSLNQGSSRSNTSTTASVTTTDGLPGNITNQTYTPYVTGIVPIVGGRPAGFIQPIPPVTSSGQQDLAYQQNLRQAEVQQRLAKQHDARQQKAYASLQRGIEAEEKGNLRMARANYRNALQAAEGEIRVEVVRRMQAHGWIGNGR</sequence>
<proteinExistence type="predicted"/>